<proteinExistence type="predicted"/>
<dbReference type="AlphaFoldDB" id="A0A9N7VL55"/>
<keyword evidence="2" id="KW-1133">Transmembrane helix</keyword>
<organism evidence="3 4">
    <name type="scientific">Pleuronectes platessa</name>
    <name type="common">European plaice</name>
    <dbReference type="NCBI Taxonomy" id="8262"/>
    <lineage>
        <taxon>Eukaryota</taxon>
        <taxon>Metazoa</taxon>
        <taxon>Chordata</taxon>
        <taxon>Craniata</taxon>
        <taxon>Vertebrata</taxon>
        <taxon>Euteleostomi</taxon>
        <taxon>Actinopterygii</taxon>
        <taxon>Neopterygii</taxon>
        <taxon>Teleostei</taxon>
        <taxon>Neoteleostei</taxon>
        <taxon>Acanthomorphata</taxon>
        <taxon>Carangaria</taxon>
        <taxon>Pleuronectiformes</taxon>
        <taxon>Pleuronectoidei</taxon>
        <taxon>Pleuronectidae</taxon>
        <taxon>Pleuronectes</taxon>
    </lineage>
</organism>
<keyword evidence="2" id="KW-0812">Transmembrane</keyword>
<evidence type="ECO:0000313" key="3">
    <source>
        <dbReference type="EMBL" id="CAB1454296.1"/>
    </source>
</evidence>
<feature type="transmembrane region" description="Helical" evidence="2">
    <location>
        <begin position="101"/>
        <end position="121"/>
    </location>
</feature>
<dbReference type="PANTHER" id="PTHR31025:SF30">
    <property type="entry name" value="SI:DKEY-15H8.17"/>
    <property type="match status" value="1"/>
</dbReference>
<keyword evidence="4" id="KW-1185">Reference proteome</keyword>
<evidence type="ECO:0000256" key="2">
    <source>
        <dbReference type="SAM" id="Phobius"/>
    </source>
</evidence>
<gene>
    <name evidence="3" type="ORF">PLEPLA_LOCUS42060</name>
</gene>
<comment type="caution">
    <text evidence="3">The sequence shown here is derived from an EMBL/GenBank/DDBJ whole genome shotgun (WGS) entry which is preliminary data.</text>
</comment>
<evidence type="ECO:0000256" key="1">
    <source>
        <dbReference type="SAM" id="MobiDB-lite"/>
    </source>
</evidence>
<sequence>MHLEHASTVSGSGEHGKERDQVERRDRERHANKPTDTPRDKPRDTKRDKLRDTTRDKPRDTTRNKPRDTPKGPPRGKPTNPPRGTSCYTSRQFMLSVDRRVVNNQILTFITAILLMFGSYYCLNIHYPVDLASKLEFLQKHCIKTPERWEGATCWLLGHQGSALITSTSGFTSFGHKQPLSCPTSPRL</sequence>
<protein>
    <submittedName>
        <fullName evidence="3">Uncharacterized protein</fullName>
    </submittedName>
</protein>
<name>A0A9N7VL55_PLEPL</name>
<feature type="compositionally biased region" description="Basic and acidic residues" evidence="1">
    <location>
        <begin position="14"/>
        <end position="70"/>
    </location>
</feature>
<evidence type="ECO:0000313" key="4">
    <source>
        <dbReference type="Proteomes" id="UP001153269"/>
    </source>
</evidence>
<feature type="region of interest" description="Disordered" evidence="1">
    <location>
        <begin position="1"/>
        <end position="88"/>
    </location>
</feature>
<feature type="compositionally biased region" description="Pro residues" evidence="1">
    <location>
        <begin position="71"/>
        <end position="81"/>
    </location>
</feature>
<reference evidence="3" key="1">
    <citation type="submission" date="2020-03" db="EMBL/GenBank/DDBJ databases">
        <authorList>
            <person name="Weist P."/>
        </authorList>
    </citation>
    <scope>NUCLEOTIDE SEQUENCE</scope>
</reference>
<keyword evidence="2" id="KW-0472">Membrane</keyword>
<dbReference type="EMBL" id="CADEAL010004205">
    <property type="protein sequence ID" value="CAB1454296.1"/>
    <property type="molecule type" value="Genomic_DNA"/>
</dbReference>
<dbReference type="PANTHER" id="PTHR31025">
    <property type="entry name" value="SI:CH211-196P9.1-RELATED"/>
    <property type="match status" value="1"/>
</dbReference>
<accession>A0A9N7VL55</accession>
<dbReference type="Proteomes" id="UP001153269">
    <property type="component" value="Unassembled WGS sequence"/>
</dbReference>